<feature type="binding site" evidence="13">
    <location>
        <begin position="93"/>
        <end position="103"/>
    </location>
    <ligand>
        <name>ATP</name>
        <dbReference type="ChEBI" id="CHEBI:30616"/>
    </ligand>
</feature>
<dbReference type="Pfam" id="PF08544">
    <property type="entry name" value="GHMP_kinases_C"/>
    <property type="match status" value="1"/>
</dbReference>
<dbReference type="UniPathway" id="UPA00050">
    <property type="reaction ID" value="UER00064"/>
</dbReference>
<dbReference type="InterPro" id="IPR014721">
    <property type="entry name" value="Ribsml_uS5_D2-typ_fold_subgr"/>
</dbReference>
<evidence type="ECO:0000256" key="5">
    <source>
        <dbReference type="ARBA" id="ARBA00022605"/>
    </source>
</evidence>
<dbReference type="eggNOG" id="COG0083">
    <property type="taxonomic scope" value="Bacteria"/>
</dbReference>
<dbReference type="SUPFAM" id="SSF55060">
    <property type="entry name" value="GHMP Kinase, C-terminal domain"/>
    <property type="match status" value="1"/>
</dbReference>
<dbReference type="AlphaFoldDB" id="W5IGR8"/>
<comment type="function">
    <text evidence="12 13">Catalyzes the ATP-dependent phosphorylation of L-homoserine to L-homoserine phosphate.</text>
</comment>
<evidence type="ECO:0000256" key="10">
    <source>
        <dbReference type="ARBA" id="ARBA00022840"/>
    </source>
</evidence>
<dbReference type="InterPro" id="IPR006203">
    <property type="entry name" value="GHMP_knse_ATP-bd_CS"/>
</dbReference>
<dbReference type="PROSITE" id="PS00627">
    <property type="entry name" value="GHMP_KINASES_ATP"/>
    <property type="match status" value="1"/>
</dbReference>
<gene>
    <name evidence="13" type="primary">thrB</name>
    <name evidence="16" type="ORF">HMPREF9020_01092</name>
</gene>
<evidence type="ECO:0000256" key="8">
    <source>
        <dbReference type="ARBA" id="ARBA00022741"/>
    </source>
</evidence>
<evidence type="ECO:0000256" key="12">
    <source>
        <dbReference type="ARBA" id="ARBA00049954"/>
    </source>
</evidence>
<reference evidence="16 17" key="1">
    <citation type="submission" date="2012-01" db="EMBL/GenBank/DDBJ databases">
        <title>The Genome Sequence of Scardovia inopinata F0304.</title>
        <authorList>
            <consortium name="The Broad Institute Genome Sequencing Platform"/>
            <person name="Earl A."/>
            <person name="Ward D."/>
            <person name="Feldgarden M."/>
            <person name="Gevers D."/>
            <person name="Izard J."/>
            <person name="Baranova O.V."/>
            <person name="Blanton J.M."/>
            <person name="Tanner A.C."/>
            <person name="Dewhirst F.E."/>
            <person name="Young S.K."/>
            <person name="Zeng Q."/>
            <person name="Gargeya S."/>
            <person name="Fitzgerald M."/>
            <person name="Haas B."/>
            <person name="Abouelleil A."/>
            <person name="Alvarado L."/>
            <person name="Arachchi H.M."/>
            <person name="Berlin A."/>
            <person name="Chapman S.B."/>
            <person name="Gearin G."/>
            <person name="Goldberg J."/>
            <person name="Griggs A."/>
            <person name="Gujja S."/>
            <person name="Hansen M."/>
            <person name="Heiman D."/>
            <person name="Howarth C."/>
            <person name="Larimer J."/>
            <person name="Lui A."/>
            <person name="MacDonald P.J."/>
            <person name="McCowen C."/>
            <person name="Montmayeur A."/>
            <person name="Murphy C."/>
            <person name="Neiman D."/>
            <person name="Pearson M."/>
            <person name="Priest M."/>
            <person name="Roberts A."/>
            <person name="Saif S."/>
            <person name="Shea T."/>
            <person name="Sisk P."/>
            <person name="Stolte C."/>
            <person name="Sykes S."/>
            <person name="Wortman J."/>
            <person name="Nusbaum C."/>
            <person name="Birren B."/>
        </authorList>
    </citation>
    <scope>NUCLEOTIDE SEQUENCE [LARGE SCALE GENOMIC DNA]</scope>
    <source>
        <strain evidence="16 17">F0304</strain>
    </source>
</reference>
<keyword evidence="9 13" id="KW-0418">Kinase</keyword>
<dbReference type="HOGENOM" id="CLU_041243_0_1_11"/>
<dbReference type="SUPFAM" id="SSF54211">
    <property type="entry name" value="Ribosomal protein S5 domain 2-like"/>
    <property type="match status" value="1"/>
</dbReference>
<evidence type="ECO:0000256" key="3">
    <source>
        <dbReference type="ARBA" id="ARBA00012078"/>
    </source>
</evidence>
<dbReference type="Pfam" id="PF00288">
    <property type="entry name" value="GHMP_kinases_N"/>
    <property type="match status" value="1"/>
</dbReference>
<dbReference type="Proteomes" id="UP000005777">
    <property type="component" value="Unassembled WGS sequence"/>
</dbReference>
<dbReference type="PANTHER" id="PTHR20861:SF1">
    <property type="entry name" value="HOMOSERINE KINASE"/>
    <property type="match status" value="1"/>
</dbReference>
<dbReference type="GO" id="GO:0005737">
    <property type="term" value="C:cytoplasm"/>
    <property type="evidence" value="ECO:0007669"/>
    <property type="project" value="UniProtKB-SubCell"/>
</dbReference>
<evidence type="ECO:0000256" key="2">
    <source>
        <dbReference type="ARBA" id="ARBA00007370"/>
    </source>
</evidence>
<evidence type="ECO:0000256" key="4">
    <source>
        <dbReference type="ARBA" id="ARBA00017858"/>
    </source>
</evidence>
<keyword evidence="6 13" id="KW-0808">Transferase</keyword>
<evidence type="ECO:0000256" key="1">
    <source>
        <dbReference type="ARBA" id="ARBA00005015"/>
    </source>
</evidence>
<evidence type="ECO:0000313" key="17">
    <source>
        <dbReference type="Proteomes" id="UP000005777"/>
    </source>
</evidence>
<evidence type="ECO:0000313" key="16">
    <source>
        <dbReference type="EMBL" id="EFG26021.2"/>
    </source>
</evidence>
<dbReference type="PRINTS" id="PR00958">
    <property type="entry name" value="HOMSERKINASE"/>
</dbReference>
<feature type="domain" description="GHMP kinase C-terminal" evidence="15">
    <location>
        <begin position="220"/>
        <end position="279"/>
    </location>
</feature>
<keyword evidence="5 13" id="KW-0028">Amino-acid biosynthesis</keyword>
<evidence type="ECO:0000256" key="13">
    <source>
        <dbReference type="HAMAP-Rule" id="MF_00384"/>
    </source>
</evidence>
<keyword evidence="10 13" id="KW-0067">ATP-binding</keyword>
<dbReference type="EC" id="2.7.1.39" evidence="3 13"/>
<dbReference type="InterPro" id="IPR006204">
    <property type="entry name" value="GHMP_kinase_N_dom"/>
</dbReference>
<evidence type="ECO:0000259" key="15">
    <source>
        <dbReference type="Pfam" id="PF08544"/>
    </source>
</evidence>
<dbReference type="PIRSF" id="PIRSF000676">
    <property type="entry name" value="Homoser_kin"/>
    <property type="match status" value="1"/>
</dbReference>
<keyword evidence="13" id="KW-0963">Cytoplasm</keyword>
<dbReference type="GO" id="GO:0005524">
    <property type="term" value="F:ATP binding"/>
    <property type="evidence" value="ECO:0007669"/>
    <property type="project" value="UniProtKB-UniRule"/>
</dbReference>
<keyword evidence="17" id="KW-1185">Reference proteome</keyword>
<name>W5IGR8_SCAIO</name>
<dbReference type="NCBIfam" id="TIGR00191">
    <property type="entry name" value="thrB"/>
    <property type="match status" value="1"/>
</dbReference>
<comment type="subcellular location">
    <subcellularLocation>
        <location evidence="13">Cytoplasm</location>
    </subcellularLocation>
</comment>
<comment type="caution">
    <text evidence="16">The sequence shown here is derived from an EMBL/GenBank/DDBJ whole genome shotgun (WGS) entry which is preliminary data.</text>
</comment>
<dbReference type="EMBL" id="ADCX01000007">
    <property type="protein sequence ID" value="EFG26021.2"/>
    <property type="molecule type" value="Genomic_DNA"/>
</dbReference>
<proteinExistence type="inferred from homology"/>
<keyword evidence="8 13" id="KW-0547">Nucleotide-binding</keyword>
<dbReference type="GO" id="GO:0004413">
    <property type="term" value="F:homoserine kinase activity"/>
    <property type="evidence" value="ECO:0007669"/>
    <property type="project" value="UniProtKB-UniRule"/>
</dbReference>
<evidence type="ECO:0000256" key="6">
    <source>
        <dbReference type="ARBA" id="ARBA00022679"/>
    </source>
</evidence>
<dbReference type="Gene3D" id="3.30.230.10">
    <property type="match status" value="1"/>
</dbReference>
<dbReference type="PANTHER" id="PTHR20861">
    <property type="entry name" value="HOMOSERINE/4-DIPHOSPHOCYTIDYL-2-C-METHYL-D-ERYTHRITOL KINASE"/>
    <property type="match status" value="1"/>
</dbReference>
<dbReference type="InterPro" id="IPR036554">
    <property type="entry name" value="GHMP_kinase_C_sf"/>
</dbReference>
<comment type="catalytic activity">
    <reaction evidence="11 13">
        <text>L-homoserine + ATP = O-phospho-L-homoserine + ADP + H(+)</text>
        <dbReference type="Rhea" id="RHEA:13985"/>
        <dbReference type="ChEBI" id="CHEBI:15378"/>
        <dbReference type="ChEBI" id="CHEBI:30616"/>
        <dbReference type="ChEBI" id="CHEBI:57476"/>
        <dbReference type="ChEBI" id="CHEBI:57590"/>
        <dbReference type="ChEBI" id="CHEBI:456216"/>
        <dbReference type="EC" id="2.7.1.39"/>
    </reaction>
</comment>
<dbReference type="InterPro" id="IPR000870">
    <property type="entry name" value="Homoserine_kinase"/>
</dbReference>
<evidence type="ECO:0000256" key="11">
    <source>
        <dbReference type="ARBA" id="ARBA00049375"/>
    </source>
</evidence>
<sequence length="311" mass="32878">MAISSDVVSVSVPATSANLGSAFDAAGLAVDLRNEATFELLPSTDVDITVHGQGASSLPKDRTNLVVSSFYRACDVFNVSPMGLRIEMTNRLPLSRGLGSSASAIVCGVAAVAAFGDYDLTQTDVRAAIFELASEIEGHPDNAAPCIYGGLTFSWNRDGFHTVSYPVSSQVTICLFIPDFELSTDEARQALPLSVPYSDAVFNLNRSALLPHALASGQQDELFDATDDLLHQQYRGALMPESFELVKSLRAQGFPAFISGAGPSVAVLSADLDSPETIQFLKQTAASSASADHWSFLQAQIDTQGVVAHAA</sequence>
<dbReference type="Gene3D" id="3.30.70.890">
    <property type="entry name" value="GHMP kinase, C-terminal domain"/>
    <property type="match status" value="1"/>
</dbReference>
<dbReference type="HAMAP" id="MF_00384">
    <property type="entry name" value="Homoser_kinase"/>
    <property type="match status" value="1"/>
</dbReference>
<feature type="domain" description="GHMP kinase N-terminal" evidence="14">
    <location>
        <begin position="70"/>
        <end position="150"/>
    </location>
</feature>
<accession>W5IGR8</accession>
<dbReference type="GO" id="GO:0009088">
    <property type="term" value="P:threonine biosynthetic process"/>
    <property type="evidence" value="ECO:0007669"/>
    <property type="project" value="UniProtKB-UniRule"/>
</dbReference>
<protein>
    <recommendedName>
        <fullName evidence="4 13">Homoserine kinase</fullName>
        <shortName evidence="13">HK</shortName>
        <shortName evidence="13">HSK</shortName>
        <ecNumber evidence="3 13">2.7.1.39</ecNumber>
    </recommendedName>
</protein>
<organism evidence="16 17">
    <name type="scientific">Scardovia inopinata F0304</name>
    <dbReference type="NCBI Taxonomy" id="641146"/>
    <lineage>
        <taxon>Bacteria</taxon>
        <taxon>Bacillati</taxon>
        <taxon>Actinomycetota</taxon>
        <taxon>Actinomycetes</taxon>
        <taxon>Bifidobacteriales</taxon>
        <taxon>Bifidobacteriaceae</taxon>
        <taxon>Scardovia</taxon>
    </lineage>
</organism>
<comment type="similarity">
    <text evidence="2 13">Belongs to the GHMP kinase family. Homoserine kinase subfamily.</text>
</comment>
<evidence type="ECO:0000259" key="14">
    <source>
        <dbReference type="Pfam" id="PF00288"/>
    </source>
</evidence>
<comment type="pathway">
    <text evidence="1 13">Amino-acid biosynthesis; L-threonine biosynthesis; L-threonine from L-aspartate: step 4/5.</text>
</comment>
<keyword evidence="7 13" id="KW-0791">Threonine biosynthesis</keyword>
<dbReference type="RefSeq" id="WP_040591257.1">
    <property type="nucleotide sequence ID" value="NZ_GG770226.1"/>
</dbReference>
<evidence type="ECO:0000256" key="7">
    <source>
        <dbReference type="ARBA" id="ARBA00022697"/>
    </source>
</evidence>
<dbReference type="InterPro" id="IPR013750">
    <property type="entry name" value="GHMP_kinase_C_dom"/>
</dbReference>
<dbReference type="InterPro" id="IPR020568">
    <property type="entry name" value="Ribosomal_Su5_D2-typ_SF"/>
</dbReference>
<evidence type="ECO:0000256" key="9">
    <source>
        <dbReference type="ARBA" id="ARBA00022777"/>
    </source>
</evidence>